<dbReference type="NCBIfam" id="TIGR01245">
    <property type="entry name" value="trpD"/>
    <property type="match status" value="1"/>
</dbReference>
<dbReference type="UniPathway" id="UPA00035">
    <property type="reaction ID" value="UER00041"/>
</dbReference>
<dbReference type="Pfam" id="PF00591">
    <property type="entry name" value="Glycos_transf_3"/>
    <property type="match status" value="1"/>
</dbReference>
<feature type="binding site" evidence="4">
    <location>
        <position position="253"/>
    </location>
    <ligand>
        <name>Mg(2+)</name>
        <dbReference type="ChEBI" id="CHEBI:18420"/>
        <label>2</label>
    </ligand>
</feature>
<comment type="catalytic activity">
    <reaction evidence="4">
        <text>N-(5-phospho-beta-D-ribosyl)anthranilate + diphosphate = 5-phospho-alpha-D-ribose 1-diphosphate + anthranilate</text>
        <dbReference type="Rhea" id="RHEA:11768"/>
        <dbReference type="ChEBI" id="CHEBI:16567"/>
        <dbReference type="ChEBI" id="CHEBI:18277"/>
        <dbReference type="ChEBI" id="CHEBI:33019"/>
        <dbReference type="ChEBI" id="CHEBI:58017"/>
        <dbReference type="EC" id="2.4.2.18"/>
    </reaction>
</comment>
<dbReference type="PANTHER" id="PTHR43285:SF2">
    <property type="entry name" value="ANTHRANILATE PHOSPHORIBOSYLTRANSFERASE"/>
    <property type="match status" value="1"/>
</dbReference>
<evidence type="ECO:0000256" key="4">
    <source>
        <dbReference type="HAMAP-Rule" id="MF_00211"/>
    </source>
</evidence>
<dbReference type="KEGG" id="nfn:NFRAN_0731"/>
<dbReference type="InterPro" id="IPR035902">
    <property type="entry name" value="Nuc_phospho_transferase"/>
</dbReference>
<feature type="binding site" evidence="4">
    <location>
        <begin position="114"/>
        <end position="117"/>
    </location>
    <ligand>
        <name>5-phospho-alpha-D-ribose 1-diphosphate</name>
        <dbReference type="ChEBI" id="CHEBI:58017"/>
    </ligand>
</feature>
<feature type="binding site" evidence="4">
    <location>
        <position position="104"/>
    </location>
    <ligand>
        <name>5-phospho-alpha-D-ribose 1-diphosphate</name>
        <dbReference type="ChEBI" id="CHEBI:58017"/>
    </ligand>
</feature>
<evidence type="ECO:0000256" key="1">
    <source>
        <dbReference type="ARBA" id="ARBA00022605"/>
    </source>
</evidence>
<keyword evidence="2 4" id="KW-0328">Glycosyltransferase</keyword>
<feature type="binding site" evidence="4">
    <location>
        <position position="252"/>
    </location>
    <ligand>
        <name>Mg(2+)</name>
        <dbReference type="ChEBI" id="CHEBI:18420"/>
        <label>2</label>
    </ligand>
</feature>
<dbReference type="AlphaFoldDB" id="A0A484I8J5"/>
<evidence type="ECO:0000256" key="3">
    <source>
        <dbReference type="ARBA" id="ARBA00022679"/>
    </source>
</evidence>
<dbReference type="EC" id="2.4.2.18" evidence="4"/>
<dbReference type="HAMAP" id="MF_00211">
    <property type="entry name" value="TrpD"/>
    <property type="match status" value="1"/>
</dbReference>
<feature type="binding site" evidence="4">
    <location>
        <position position="136"/>
    </location>
    <ligand>
        <name>anthranilate</name>
        <dbReference type="ChEBI" id="CHEBI:16567"/>
        <label>1</label>
    </ligand>
</feature>
<feature type="domain" description="Glycosyl transferase family 3 N-terminal" evidence="6">
    <location>
        <begin position="28"/>
        <end position="86"/>
    </location>
</feature>
<feature type="binding site" evidence="4">
    <location>
        <position position="192"/>
    </location>
    <ligand>
        <name>anthranilate</name>
        <dbReference type="ChEBI" id="CHEBI:16567"/>
        <label>2</label>
    </ligand>
</feature>
<dbReference type="RefSeq" id="WP_134483024.1">
    <property type="nucleotide sequence ID" value="NZ_LR216287.1"/>
</dbReference>
<keyword evidence="3 4" id="KW-0808">Transferase</keyword>
<keyword evidence="4" id="KW-0822">Tryptophan biosynthesis</keyword>
<feature type="binding site" evidence="4">
    <location>
        <begin position="107"/>
        <end position="108"/>
    </location>
    <ligand>
        <name>5-phospho-alpha-D-ribose 1-diphosphate</name>
        <dbReference type="ChEBI" id="CHEBI:58017"/>
    </ligand>
</feature>
<dbReference type="InterPro" id="IPR005940">
    <property type="entry name" value="Anthranilate_Pribosyl_Tfrase"/>
</dbReference>
<dbReference type="InterPro" id="IPR036320">
    <property type="entry name" value="Glycosyl_Trfase_fam3_N_dom_sf"/>
</dbReference>
<comment type="subunit">
    <text evidence="4">Homodimer.</text>
</comment>
<comment type="cofactor">
    <cofactor evidence="4">
        <name>Mg(2+)</name>
        <dbReference type="ChEBI" id="CHEBI:18420"/>
    </cofactor>
    <text evidence="4">Binds 2 magnesium ions per monomer.</text>
</comment>
<dbReference type="Gene3D" id="3.40.1030.10">
    <property type="entry name" value="Nucleoside phosphorylase/phosphoribosyltransferase catalytic domain"/>
    <property type="match status" value="1"/>
</dbReference>
<dbReference type="GeneID" id="39420224"/>
<evidence type="ECO:0000313" key="8">
    <source>
        <dbReference type="Proteomes" id="UP000294299"/>
    </source>
</evidence>
<dbReference type="SUPFAM" id="SSF52418">
    <property type="entry name" value="Nucleoside phosphorylase/phosphoribosyltransferase catalytic domain"/>
    <property type="match status" value="1"/>
</dbReference>
<keyword evidence="4" id="KW-0479">Metal-binding</keyword>
<dbReference type="InterPro" id="IPR017459">
    <property type="entry name" value="Glycosyl_Trfase_fam3_N_dom"/>
</dbReference>
<dbReference type="GO" id="GO:0000162">
    <property type="term" value="P:L-tryptophan biosynthetic process"/>
    <property type="evidence" value="ECO:0007669"/>
    <property type="project" value="UniProtKB-UniRule"/>
</dbReference>
<keyword evidence="4" id="KW-0057">Aromatic amino acid biosynthesis</keyword>
<comment type="similarity">
    <text evidence="4">Belongs to the anthranilate phosphoribosyltransferase family.</text>
</comment>
<keyword evidence="1 4" id="KW-0028">Amino-acid biosynthesis</keyword>
<comment type="function">
    <text evidence="4">Catalyzes the transfer of the phosphoribosyl group of 5-phosphorylribose-1-pyrophosphate (PRPP) to anthranilate to yield N-(5'-phosphoribosyl)-anthranilate (PRA).</text>
</comment>
<dbReference type="InterPro" id="IPR000312">
    <property type="entry name" value="Glycosyl_Trfase_fam3"/>
</dbReference>
<feature type="binding site" evidence="4">
    <location>
        <position position="112"/>
    </location>
    <ligand>
        <name>5-phospho-alpha-D-ribose 1-diphosphate</name>
        <dbReference type="ChEBI" id="CHEBI:58017"/>
    </ligand>
</feature>
<keyword evidence="8" id="KW-1185">Reference proteome</keyword>
<dbReference type="OrthoDB" id="8214at2157"/>
<comment type="pathway">
    <text evidence="4">Amino-acid biosynthesis; L-tryptophan biosynthesis; L-tryptophan from chorismate: step 2/5.</text>
</comment>
<feature type="binding site" evidence="4">
    <location>
        <position position="116"/>
    </location>
    <ligand>
        <name>Mg(2+)</name>
        <dbReference type="ChEBI" id="CHEBI:18420"/>
        <label>1</label>
    </ligand>
</feature>
<feature type="binding site" evidence="4">
    <location>
        <position position="253"/>
    </location>
    <ligand>
        <name>Mg(2+)</name>
        <dbReference type="ChEBI" id="CHEBI:18420"/>
        <label>1</label>
    </ligand>
</feature>
<organism evidence="7 8">
    <name type="scientific">Candidatus Nitrosocosmicus franklandianus</name>
    <dbReference type="NCBI Taxonomy" id="1798806"/>
    <lineage>
        <taxon>Archaea</taxon>
        <taxon>Nitrososphaerota</taxon>
        <taxon>Nitrososphaeria</taxon>
        <taxon>Nitrososphaerales</taxon>
        <taxon>Nitrososphaeraceae</taxon>
        <taxon>Candidatus Nitrosocosmicus</taxon>
    </lineage>
</organism>
<feature type="domain" description="Glycosyl transferase family 3" evidence="5">
    <location>
        <begin position="98"/>
        <end position="355"/>
    </location>
</feature>
<feature type="binding site" evidence="4">
    <location>
        <position position="104"/>
    </location>
    <ligand>
        <name>anthranilate</name>
        <dbReference type="ChEBI" id="CHEBI:16567"/>
        <label>1</label>
    </ligand>
</feature>
<sequence length="380" mass="41535">MNQRINGSTLAKDSESKDEGHLLFNKLILGKLSRREHLSQPEINKVIKNIINGDCSDIFTSAFLMGLQIKGETDDEFSGVIEAIRTASINITLDTQLPLVDNCGTGGDMLNTFNISTAAAIIASSCNRVAIAKHGNRSSSGLSGSADMLEHIGYPLEHIQPDRLSYLINQNGFGFLFAPNYHPGLKHVSRIRRELGVQTVFNKIGPLCNPCTNLNAQVIGVSNPFLLSMIPKIIPILGLKRAMIIRSEEGMDELSTTGRNHIVHVISEDGDYKIHSEILEPSSLGIKPASIRDLMVKNKMDAINESLRVIYGFCINKPKEDIVLLNSAAVLLAGNSVESMDEGLSIVRESVREGRPQKLLRNVINSIGDMGKLELAEKAL</sequence>
<dbReference type="EMBL" id="LR216287">
    <property type="protein sequence ID" value="VFJ13053.1"/>
    <property type="molecule type" value="Genomic_DNA"/>
</dbReference>
<comment type="caution">
    <text evidence="4">Lacks conserved residue(s) required for the propagation of feature annotation.</text>
</comment>
<protein>
    <recommendedName>
        <fullName evidence="4">Anthranilate phosphoribosyltransferase</fullName>
        <ecNumber evidence="4">2.4.2.18</ecNumber>
    </recommendedName>
</protein>
<feature type="binding site" evidence="4">
    <location>
        <begin position="133"/>
        <end position="141"/>
    </location>
    <ligand>
        <name>5-phospho-alpha-D-ribose 1-diphosphate</name>
        <dbReference type="ChEBI" id="CHEBI:58017"/>
    </ligand>
</feature>
<proteinExistence type="inferred from homology"/>
<dbReference type="GO" id="GO:0000287">
    <property type="term" value="F:magnesium ion binding"/>
    <property type="evidence" value="ECO:0007669"/>
    <property type="project" value="UniProtKB-UniRule"/>
</dbReference>
<feature type="binding site" evidence="4">
    <location>
        <position position="145"/>
    </location>
    <ligand>
        <name>5-phospho-alpha-D-ribose 1-diphosphate</name>
        <dbReference type="ChEBI" id="CHEBI:58017"/>
    </ligand>
</feature>
<accession>A0A484I8J5</accession>
<reference evidence="7 8" key="1">
    <citation type="submission" date="2019-02" db="EMBL/GenBank/DDBJ databases">
        <authorList>
            <person name="Lehtovirta-Morley E L."/>
        </authorList>
    </citation>
    <scope>NUCLEOTIDE SEQUENCE [LARGE SCALE GENOMIC DNA]</scope>
    <source>
        <strain evidence="7">NFRAN1</strain>
    </source>
</reference>
<dbReference type="SUPFAM" id="SSF47648">
    <property type="entry name" value="Nucleoside phosphorylase/phosphoribosyltransferase N-terminal domain"/>
    <property type="match status" value="1"/>
</dbReference>
<dbReference type="GO" id="GO:0004048">
    <property type="term" value="F:anthranilate phosphoribosyltransferase activity"/>
    <property type="evidence" value="ECO:0007669"/>
    <property type="project" value="UniProtKB-UniRule"/>
</dbReference>
<dbReference type="PANTHER" id="PTHR43285">
    <property type="entry name" value="ANTHRANILATE PHOSPHORIBOSYLTRANSFERASE"/>
    <property type="match status" value="1"/>
</dbReference>
<dbReference type="Proteomes" id="UP000294299">
    <property type="component" value="Chromosome NFRAN"/>
</dbReference>
<dbReference type="GO" id="GO:0005829">
    <property type="term" value="C:cytosol"/>
    <property type="evidence" value="ECO:0007669"/>
    <property type="project" value="TreeGrafter"/>
</dbReference>
<evidence type="ECO:0000313" key="7">
    <source>
        <dbReference type="EMBL" id="VFJ13053.1"/>
    </source>
</evidence>
<gene>
    <name evidence="4 7" type="primary">trpD</name>
    <name evidence="7" type="ORF">NFRAN_0731</name>
</gene>
<name>A0A484I8J5_9ARCH</name>
<evidence type="ECO:0000256" key="2">
    <source>
        <dbReference type="ARBA" id="ARBA00022676"/>
    </source>
</evidence>
<keyword evidence="4" id="KW-0460">Magnesium</keyword>
<dbReference type="Pfam" id="PF02885">
    <property type="entry name" value="Glycos_trans_3N"/>
    <property type="match status" value="1"/>
</dbReference>
<dbReference type="Gene3D" id="1.20.970.10">
    <property type="entry name" value="Transferase, Pyrimidine Nucleoside Phosphorylase, Chain C"/>
    <property type="match status" value="1"/>
</dbReference>
<evidence type="ECO:0000259" key="5">
    <source>
        <dbReference type="Pfam" id="PF00591"/>
    </source>
</evidence>
<evidence type="ECO:0000259" key="6">
    <source>
        <dbReference type="Pfam" id="PF02885"/>
    </source>
</evidence>